<reference evidence="3" key="1">
    <citation type="submission" date="2016-11" db="UniProtKB">
        <authorList>
            <consortium name="WormBaseParasite"/>
        </authorList>
    </citation>
    <scope>IDENTIFICATION</scope>
</reference>
<dbReference type="Proteomes" id="UP000095280">
    <property type="component" value="Unplaced"/>
</dbReference>
<evidence type="ECO:0000313" key="3">
    <source>
        <dbReference type="WBParaSite" id="maker-uti_cns_0005484-snap-gene-0.6-mRNA-1"/>
    </source>
</evidence>
<organism evidence="2 3">
    <name type="scientific">Macrostomum lignano</name>
    <dbReference type="NCBI Taxonomy" id="282301"/>
    <lineage>
        <taxon>Eukaryota</taxon>
        <taxon>Metazoa</taxon>
        <taxon>Spiralia</taxon>
        <taxon>Lophotrochozoa</taxon>
        <taxon>Platyhelminthes</taxon>
        <taxon>Rhabditophora</taxon>
        <taxon>Macrostomorpha</taxon>
        <taxon>Macrostomida</taxon>
        <taxon>Macrostomidae</taxon>
        <taxon>Macrostomum</taxon>
    </lineage>
</organism>
<feature type="region of interest" description="Disordered" evidence="1">
    <location>
        <begin position="1"/>
        <end position="81"/>
    </location>
</feature>
<protein>
    <submittedName>
        <fullName evidence="3">Mechanosensitive channel MscK</fullName>
    </submittedName>
</protein>
<dbReference type="WBParaSite" id="maker-uti_cns_0005484-snap-gene-0.6-mRNA-1">
    <property type="protein sequence ID" value="maker-uti_cns_0005484-snap-gene-0.6-mRNA-1"/>
    <property type="gene ID" value="maker-uti_cns_0005484-snap-gene-0.6"/>
</dbReference>
<proteinExistence type="predicted"/>
<feature type="compositionally biased region" description="Pro residues" evidence="1">
    <location>
        <begin position="13"/>
        <end position="40"/>
    </location>
</feature>
<name>A0A1I8HE00_9PLAT</name>
<evidence type="ECO:0000256" key="1">
    <source>
        <dbReference type="SAM" id="MobiDB-lite"/>
    </source>
</evidence>
<accession>A0A1I8HE00</accession>
<feature type="compositionally biased region" description="Low complexity" evidence="1">
    <location>
        <begin position="55"/>
        <end position="67"/>
    </location>
</feature>
<dbReference type="AlphaFoldDB" id="A0A1I8HE00"/>
<feature type="compositionally biased region" description="Basic and acidic residues" evidence="1">
    <location>
        <begin position="68"/>
        <end position="81"/>
    </location>
</feature>
<sequence length="181" mass="20081">RLTEAIRALKQQKPPPPPPPPPPPQQQAPPPPPPPPPSLSPPVELVEAARRAQEAAEAAASKSAANARDAEARADKTDREVAALAQKLRNLPSSDSQQLQTMLEDYRRETMRRVTDTDERMQSLSTKLDKLTEKVDTNANLNLAMLLRELTEKFDDSIKWQELVKGQITAVQNRQNATDDL</sequence>
<keyword evidence="2" id="KW-1185">Reference proteome</keyword>
<evidence type="ECO:0000313" key="2">
    <source>
        <dbReference type="Proteomes" id="UP000095280"/>
    </source>
</evidence>